<dbReference type="AlphaFoldDB" id="A0A438KRG6"/>
<evidence type="ECO:0000256" key="1">
    <source>
        <dbReference type="ARBA" id="ARBA00023175"/>
    </source>
</evidence>
<dbReference type="GO" id="GO:0003777">
    <property type="term" value="F:microtubule motor activity"/>
    <property type="evidence" value="ECO:0007669"/>
    <property type="project" value="InterPro"/>
</dbReference>
<feature type="domain" description="Kinesin motor" evidence="3">
    <location>
        <begin position="14"/>
        <end position="89"/>
    </location>
</feature>
<evidence type="ECO:0000259" key="3">
    <source>
        <dbReference type="PROSITE" id="PS50067"/>
    </source>
</evidence>
<dbReference type="GO" id="GO:0008017">
    <property type="term" value="F:microtubule binding"/>
    <property type="evidence" value="ECO:0007669"/>
    <property type="project" value="InterPro"/>
</dbReference>
<dbReference type="PROSITE" id="PS50067">
    <property type="entry name" value="KINESIN_MOTOR_2"/>
    <property type="match status" value="1"/>
</dbReference>
<sequence length="89" mass="10293">MPSIRAPATKKTTTLTVAIKCRPLTEKERLRSRDIVRVKEDKEVVVLDPDLTKDYLERIQNRTKEKKYSFDYAFGPDCTNLVCDILCNS</sequence>
<dbReference type="EMBL" id="QGNW01002572">
    <property type="protein sequence ID" value="RVW17893.1"/>
    <property type="molecule type" value="Genomic_DNA"/>
</dbReference>
<dbReference type="InterPro" id="IPR001752">
    <property type="entry name" value="Kinesin_motor_dom"/>
</dbReference>
<gene>
    <name evidence="5" type="primary">KIN8B_3</name>
    <name evidence="4" type="synonym">KIN8B_1</name>
    <name evidence="5" type="ORF">CK203_000676</name>
    <name evidence="4" type="ORF">CK203_093547</name>
</gene>
<reference evidence="5 6" key="1">
    <citation type="journal article" date="2018" name="PLoS Genet.">
        <title>Population sequencing reveals clonal diversity and ancestral inbreeding in the grapevine cultivar Chardonnay.</title>
        <authorList>
            <person name="Roach M.J."/>
            <person name="Johnson D.L."/>
            <person name="Bohlmann J."/>
            <person name="van Vuuren H.J."/>
            <person name="Jones S.J."/>
            <person name="Pretorius I.S."/>
            <person name="Schmidt S.A."/>
            <person name="Borneman A.R."/>
        </authorList>
    </citation>
    <scope>NUCLEOTIDE SEQUENCE [LARGE SCALE GENOMIC DNA]</scope>
    <source>
        <strain evidence="6">cv. Chardonnay</strain>
        <strain evidence="5">I10V1</strain>
        <tissue evidence="5">Leaf</tissue>
    </source>
</reference>
<comment type="caution">
    <text evidence="2">Lacks conserved residue(s) required for the propagation of feature annotation.</text>
</comment>
<dbReference type="InterPro" id="IPR027417">
    <property type="entry name" value="P-loop_NTPase"/>
</dbReference>
<evidence type="ECO:0000313" key="6">
    <source>
        <dbReference type="Proteomes" id="UP000288805"/>
    </source>
</evidence>
<dbReference type="Gene3D" id="3.40.850.10">
    <property type="entry name" value="Kinesin motor domain"/>
    <property type="match status" value="1"/>
</dbReference>
<accession>A0A438KRG6</accession>
<comment type="caution">
    <text evidence="5">The sequence shown here is derived from an EMBL/GenBank/DDBJ whole genome shotgun (WGS) entry which is preliminary data.</text>
</comment>
<dbReference type="InterPro" id="IPR036961">
    <property type="entry name" value="Kinesin_motor_dom_sf"/>
</dbReference>
<protein>
    <submittedName>
        <fullName evidence="5">Kinesin-like protein KIN-8B</fullName>
    </submittedName>
</protein>
<proteinExistence type="inferred from homology"/>
<keyword evidence="1" id="KW-0505">Motor protein</keyword>
<evidence type="ECO:0000313" key="5">
    <source>
        <dbReference type="EMBL" id="RVX23797.1"/>
    </source>
</evidence>
<evidence type="ECO:0000313" key="4">
    <source>
        <dbReference type="EMBL" id="RVW17893.1"/>
    </source>
</evidence>
<comment type="similarity">
    <text evidence="2">Belongs to the TRAFAC class myosin-kinesin ATPase superfamily. Kinesin family.</text>
</comment>
<dbReference type="GO" id="GO:0005524">
    <property type="term" value="F:ATP binding"/>
    <property type="evidence" value="ECO:0007669"/>
    <property type="project" value="InterPro"/>
</dbReference>
<name>A0A438KRG6_VITVI</name>
<dbReference type="Proteomes" id="UP000288805">
    <property type="component" value="Unassembled WGS sequence"/>
</dbReference>
<evidence type="ECO:0000256" key="2">
    <source>
        <dbReference type="PROSITE-ProRule" id="PRU00283"/>
    </source>
</evidence>
<dbReference type="SUPFAM" id="SSF52540">
    <property type="entry name" value="P-loop containing nucleoside triphosphate hydrolases"/>
    <property type="match status" value="1"/>
</dbReference>
<dbReference type="GO" id="GO:0007018">
    <property type="term" value="P:microtubule-based movement"/>
    <property type="evidence" value="ECO:0007669"/>
    <property type="project" value="InterPro"/>
</dbReference>
<dbReference type="EMBL" id="QGNW01000001">
    <property type="protein sequence ID" value="RVX23797.1"/>
    <property type="molecule type" value="Genomic_DNA"/>
</dbReference>
<organism evidence="5 6">
    <name type="scientific">Vitis vinifera</name>
    <name type="common">Grape</name>
    <dbReference type="NCBI Taxonomy" id="29760"/>
    <lineage>
        <taxon>Eukaryota</taxon>
        <taxon>Viridiplantae</taxon>
        <taxon>Streptophyta</taxon>
        <taxon>Embryophyta</taxon>
        <taxon>Tracheophyta</taxon>
        <taxon>Spermatophyta</taxon>
        <taxon>Magnoliopsida</taxon>
        <taxon>eudicotyledons</taxon>
        <taxon>Gunneridae</taxon>
        <taxon>Pentapetalae</taxon>
        <taxon>rosids</taxon>
        <taxon>Vitales</taxon>
        <taxon>Vitaceae</taxon>
        <taxon>Viteae</taxon>
        <taxon>Vitis</taxon>
    </lineage>
</organism>
<dbReference type="OrthoDB" id="3176171at2759"/>